<name>A0ABS2ARB3_9ACTN</name>
<feature type="signal peptide" evidence="1">
    <location>
        <begin position="1"/>
        <end position="23"/>
    </location>
</feature>
<reference evidence="2 3" key="1">
    <citation type="submission" date="2021-01" db="EMBL/GenBank/DDBJ databases">
        <title>Actinoplanes sp. nov. LDG1-06 isolated from lichen.</title>
        <authorList>
            <person name="Saeng-In P."/>
            <person name="Phongsopitanun W."/>
            <person name="Kanchanasin P."/>
            <person name="Yuki M."/>
            <person name="Kudo T."/>
            <person name="Ohkuma M."/>
            <person name="Tanasupawat S."/>
        </authorList>
    </citation>
    <scope>NUCLEOTIDE SEQUENCE [LARGE SCALE GENOMIC DNA]</scope>
    <source>
        <strain evidence="2 3">LDG1-06</strain>
    </source>
</reference>
<feature type="chain" id="PRO_5046542951" evidence="1">
    <location>
        <begin position="24"/>
        <end position="196"/>
    </location>
</feature>
<keyword evidence="3" id="KW-1185">Reference proteome</keyword>
<organism evidence="2 3">
    <name type="scientific">Paractinoplanes ovalisporus</name>
    <dbReference type="NCBI Taxonomy" id="2810368"/>
    <lineage>
        <taxon>Bacteria</taxon>
        <taxon>Bacillati</taxon>
        <taxon>Actinomycetota</taxon>
        <taxon>Actinomycetes</taxon>
        <taxon>Micromonosporales</taxon>
        <taxon>Micromonosporaceae</taxon>
        <taxon>Paractinoplanes</taxon>
    </lineage>
</organism>
<gene>
    <name evidence="2" type="ORF">JIG36_43585</name>
</gene>
<dbReference type="EMBL" id="JAENHP010000025">
    <property type="protein sequence ID" value="MBM2622407.1"/>
    <property type="molecule type" value="Genomic_DNA"/>
</dbReference>
<evidence type="ECO:0000313" key="2">
    <source>
        <dbReference type="EMBL" id="MBM2622407.1"/>
    </source>
</evidence>
<sequence length="196" mass="20378">MRRIVPLLVAVAMLTGCASARSAAAPAAPSTPPVTPVAAAPVLANTGDDWPAVVGSLIAYGQWLLSAPDPALASKVTTPGCAGAESLTEELASLVDQDARVRTSAVVLTSITGPSSPAGDRVVVRFQASRPAEPVVVRSHSGLSPSARTIWLEDRPQLAPTTFRVTLTRNDDQAWRFCTVTDTAGDPESEAITRLL</sequence>
<keyword evidence="1" id="KW-0732">Signal</keyword>
<protein>
    <submittedName>
        <fullName evidence="2">Lipoprotein</fullName>
    </submittedName>
</protein>
<dbReference type="PROSITE" id="PS51257">
    <property type="entry name" value="PROKAR_LIPOPROTEIN"/>
    <property type="match status" value="1"/>
</dbReference>
<evidence type="ECO:0000256" key="1">
    <source>
        <dbReference type="SAM" id="SignalP"/>
    </source>
</evidence>
<dbReference type="Proteomes" id="UP000632138">
    <property type="component" value="Unassembled WGS sequence"/>
</dbReference>
<proteinExistence type="predicted"/>
<evidence type="ECO:0000313" key="3">
    <source>
        <dbReference type="Proteomes" id="UP000632138"/>
    </source>
</evidence>
<comment type="caution">
    <text evidence="2">The sequence shown here is derived from an EMBL/GenBank/DDBJ whole genome shotgun (WGS) entry which is preliminary data.</text>
</comment>
<dbReference type="RefSeq" id="WP_203382754.1">
    <property type="nucleotide sequence ID" value="NZ_JAENHP010000025.1"/>
</dbReference>
<keyword evidence="2" id="KW-0449">Lipoprotein</keyword>
<accession>A0ABS2ARB3</accession>